<dbReference type="InterPro" id="IPR010865">
    <property type="entry name" value="DUF1499"/>
</dbReference>
<feature type="signal peptide" evidence="1">
    <location>
        <begin position="1"/>
        <end position="16"/>
    </location>
</feature>
<evidence type="ECO:0000313" key="2">
    <source>
        <dbReference type="EMBL" id="KAG8459377.1"/>
    </source>
</evidence>
<dbReference type="Proteomes" id="UP000751190">
    <property type="component" value="Unassembled WGS sequence"/>
</dbReference>
<comment type="caution">
    <text evidence="2">The sequence shown here is derived from an EMBL/GenBank/DDBJ whole genome shotgun (WGS) entry which is preliminary data.</text>
</comment>
<dbReference type="OrthoDB" id="200029at2759"/>
<dbReference type="EMBL" id="JAGTXO010000041">
    <property type="protein sequence ID" value="KAG8459377.1"/>
    <property type="molecule type" value="Genomic_DNA"/>
</dbReference>
<name>A0A8J5XEM8_DIALT</name>
<gene>
    <name evidence="2" type="ORF">KFE25_013013</name>
</gene>
<reference evidence="2" key="1">
    <citation type="submission" date="2021-05" db="EMBL/GenBank/DDBJ databases">
        <title>The genome of the haptophyte Pavlova lutheri (Diacronema luteri, Pavlovales) - a model for lipid biosynthesis in eukaryotic algae.</title>
        <authorList>
            <person name="Hulatt C.J."/>
            <person name="Posewitz M.C."/>
        </authorList>
    </citation>
    <scope>NUCLEOTIDE SEQUENCE</scope>
    <source>
        <strain evidence="2">NIVA-4/92</strain>
    </source>
</reference>
<organism evidence="2 3">
    <name type="scientific">Diacronema lutheri</name>
    <name type="common">Unicellular marine alga</name>
    <name type="synonym">Monochrysis lutheri</name>
    <dbReference type="NCBI Taxonomy" id="2081491"/>
    <lineage>
        <taxon>Eukaryota</taxon>
        <taxon>Haptista</taxon>
        <taxon>Haptophyta</taxon>
        <taxon>Pavlovophyceae</taxon>
        <taxon>Pavlovales</taxon>
        <taxon>Pavlovaceae</taxon>
        <taxon>Diacronema</taxon>
    </lineage>
</organism>
<evidence type="ECO:0000256" key="1">
    <source>
        <dbReference type="SAM" id="SignalP"/>
    </source>
</evidence>
<keyword evidence="3" id="KW-1185">Reference proteome</keyword>
<sequence length="251" mass="26655">MACVVLCALALGATSPRPTVRSKAMDVFRPALAGGALVASLLLGGPQPAFSAPCVDESNPSYTIRHCKNVGFQPDGRLGRCSSNSNCVSTSSVSSPQHFSPPWSFKSAATDDSISERDVRVSWRLLNDAIASTPGLTIVESDDAALYLRAESPSSVPPTSVDDLEFALRRSDGLVTYKSETRDTVFVYPLQRPVGCNDCHKKRLAELRTRLGWDDLSETYSGGSAGLADADGGAVGADQPEVTLGRFVPLF</sequence>
<dbReference type="AlphaFoldDB" id="A0A8J5XEM8"/>
<keyword evidence="1" id="KW-0732">Signal</keyword>
<dbReference type="PANTHER" id="PTHR34801">
    <property type="entry name" value="EXPRESSED PROTEIN"/>
    <property type="match status" value="1"/>
</dbReference>
<dbReference type="OMA" id="TIRHCKN"/>
<proteinExistence type="predicted"/>
<protein>
    <submittedName>
        <fullName evidence="2">Uncharacterized protein</fullName>
    </submittedName>
</protein>
<evidence type="ECO:0000313" key="3">
    <source>
        <dbReference type="Proteomes" id="UP000751190"/>
    </source>
</evidence>
<accession>A0A8J5XEM8</accession>
<feature type="chain" id="PRO_5035164105" evidence="1">
    <location>
        <begin position="17"/>
        <end position="251"/>
    </location>
</feature>
<dbReference type="PANTHER" id="PTHR34801:SF6">
    <property type="entry name" value="SLL1620 PROTEIN"/>
    <property type="match status" value="1"/>
</dbReference>
<dbReference type="Pfam" id="PF07386">
    <property type="entry name" value="DUF1499"/>
    <property type="match status" value="1"/>
</dbReference>